<keyword evidence="4" id="KW-0676">Redox-active center</keyword>
<protein>
    <submittedName>
        <fullName evidence="6">Redoxin family protein</fullName>
    </submittedName>
</protein>
<evidence type="ECO:0000259" key="5">
    <source>
        <dbReference type="PROSITE" id="PS51352"/>
    </source>
</evidence>
<dbReference type="GeneID" id="66618085"/>
<evidence type="ECO:0000256" key="3">
    <source>
        <dbReference type="ARBA" id="ARBA00023157"/>
    </source>
</evidence>
<dbReference type="GO" id="GO:0030313">
    <property type="term" value="C:cell envelope"/>
    <property type="evidence" value="ECO:0007669"/>
    <property type="project" value="UniProtKB-SubCell"/>
</dbReference>
<gene>
    <name evidence="6" type="ORF">QBL01_03875</name>
</gene>
<dbReference type="InterPro" id="IPR036249">
    <property type="entry name" value="Thioredoxin-like_sf"/>
</dbReference>
<dbReference type="PROSITE" id="PS51352">
    <property type="entry name" value="THIOREDOXIN_2"/>
    <property type="match status" value="1"/>
</dbReference>
<evidence type="ECO:0000256" key="2">
    <source>
        <dbReference type="ARBA" id="ARBA00022748"/>
    </source>
</evidence>
<keyword evidence="2" id="KW-0201">Cytochrome c-type biogenesis</keyword>
<evidence type="ECO:0000313" key="7">
    <source>
        <dbReference type="Proteomes" id="UP001222296"/>
    </source>
</evidence>
<evidence type="ECO:0000256" key="1">
    <source>
        <dbReference type="ARBA" id="ARBA00004196"/>
    </source>
</evidence>
<dbReference type="GO" id="GO:0016491">
    <property type="term" value="F:oxidoreductase activity"/>
    <property type="evidence" value="ECO:0007669"/>
    <property type="project" value="InterPro"/>
</dbReference>
<dbReference type="InterPro" id="IPR050553">
    <property type="entry name" value="Thioredoxin_ResA/DsbE_sf"/>
</dbReference>
<dbReference type="AlphaFoldDB" id="A0A145QN63"/>
<keyword evidence="3" id="KW-1015">Disulfide bond</keyword>
<dbReference type="EMBL" id="CP121769">
    <property type="protein sequence ID" value="WGE10734.1"/>
    <property type="molecule type" value="Genomic_DNA"/>
</dbReference>
<reference evidence="6" key="1">
    <citation type="submission" date="2023-04" db="EMBL/GenBank/DDBJ databases">
        <title>Molecular characterization of the Integrative and Conjugative elements harboring multidrug-resistance gene from Glaesserella (Haemophilus) parasuis.</title>
        <authorList>
            <person name="Che Y."/>
            <person name="Zhou L."/>
        </authorList>
    </citation>
    <scope>NUCLEOTIDE SEQUENCE</scope>
    <source>
        <strain evidence="6">Z44</strain>
    </source>
</reference>
<dbReference type="PANTHER" id="PTHR42852:SF6">
    <property type="entry name" value="THIOL:DISULFIDE INTERCHANGE PROTEIN DSBE"/>
    <property type="match status" value="1"/>
</dbReference>
<dbReference type="InterPro" id="IPR013740">
    <property type="entry name" value="Redoxin"/>
</dbReference>
<dbReference type="Gene3D" id="3.40.30.10">
    <property type="entry name" value="Glutaredoxin"/>
    <property type="match status" value="1"/>
</dbReference>
<evidence type="ECO:0000256" key="4">
    <source>
        <dbReference type="ARBA" id="ARBA00023284"/>
    </source>
</evidence>
<dbReference type="Pfam" id="PF08534">
    <property type="entry name" value="Redoxin"/>
    <property type="match status" value="1"/>
</dbReference>
<organism evidence="6 7">
    <name type="scientific">Glaesserella parasuis</name>
    <name type="common">Haemophilus parasuis</name>
    <dbReference type="NCBI Taxonomy" id="738"/>
    <lineage>
        <taxon>Bacteria</taxon>
        <taxon>Pseudomonadati</taxon>
        <taxon>Pseudomonadota</taxon>
        <taxon>Gammaproteobacteria</taxon>
        <taxon>Pasteurellales</taxon>
        <taxon>Pasteurellaceae</taxon>
        <taxon>Glaesserella</taxon>
    </lineage>
</organism>
<name>A0A145QN63_GLAPU</name>
<dbReference type="RefSeq" id="WP_035495677.1">
    <property type="nucleotide sequence ID" value="NZ_CBCRUP010000023.1"/>
</dbReference>
<sequence length="178" mass="20471">MKKGLLFLPLVILFAVVLFLVMQLKEKDNVSLSEDWQGKPLPEFSLKHLLDNQAVISKASLPNEPFILNVWASWCTWCIKEFPILLEMKQQGVKIVGLTYADRPENARQALAQWGNPFELVIDDWDKGFLTETLRISSAPSSYLIDKNGIVRYQQKGYNPNFAQDFMPRLQALKEQDK</sequence>
<accession>A0A145QN63</accession>
<dbReference type="Proteomes" id="UP001222296">
    <property type="component" value="Chromosome"/>
</dbReference>
<comment type="subcellular location">
    <subcellularLocation>
        <location evidence="1">Cell envelope</location>
    </subcellularLocation>
</comment>
<proteinExistence type="predicted"/>
<dbReference type="PANTHER" id="PTHR42852">
    <property type="entry name" value="THIOL:DISULFIDE INTERCHANGE PROTEIN DSBE"/>
    <property type="match status" value="1"/>
</dbReference>
<feature type="domain" description="Thioredoxin" evidence="5">
    <location>
        <begin position="35"/>
        <end position="178"/>
    </location>
</feature>
<dbReference type="InterPro" id="IPR013766">
    <property type="entry name" value="Thioredoxin_domain"/>
</dbReference>
<dbReference type="GO" id="GO:0017004">
    <property type="term" value="P:cytochrome complex assembly"/>
    <property type="evidence" value="ECO:0007669"/>
    <property type="project" value="UniProtKB-KW"/>
</dbReference>
<evidence type="ECO:0000313" key="6">
    <source>
        <dbReference type="EMBL" id="WGE10734.1"/>
    </source>
</evidence>
<dbReference type="SUPFAM" id="SSF52833">
    <property type="entry name" value="Thioredoxin-like"/>
    <property type="match status" value="1"/>
</dbReference>